<dbReference type="Proteomes" id="UP001600888">
    <property type="component" value="Unassembled WGS sequence"/>
</dbReference>
<keyword evidence="4" id="KW-0720">Serine protease</keyword>
<organism evidence="7 8">
    <name type="scientific">Diaporthe vaccinii</name>
    <dbReference type="NCBI Taxonomy" id="105482"/>
    <lineage>
        <taxon>Eukaryota</taxon>
        <taxon>Fungi</taxon>
        <taxon>Dikarya</taxon>
        <taxon>Ascomycota</taxon>
        <taxon>Pezizomycotina</taxon>
        <taxon>Sordariomycetes</taxon>
        <taxon>Sordariomycetidae</taxon>
        <taxon>Diaporthales</taxon>
        <taxon>Diaporthaceae</taxon>
        <taxon>Diaporthe</taxon>
        <taxon>Diaporthe eres species complex</taxon>
    </lineage>
</organism>
<proteinExistence type="inferred from homology"/>
<feature type="domain" description="Peptidase S8/S53" evidence="6">
    <location>
        <begin position="10"/>
        <end position="142"/>
    </location>
</feature>
<dbReference type="EMBL" id="JBAWTH010000191">
    <property type="protein sequence ID" value="KAL2273319.1"/>
    <property type="molecule type" value="Genomic_DNA"/>
</dbReference>
<comment type="caution">
    <text evidence="7">The sequence shown here is derived from an EMBL/GenBank/DDBJ whole genome shotgun (WGS) entry which is preliminary data.</text>
</comment>
<accession>A0ABR4DT57</accession>
<evidence type="ECO:0000256" key="3">
    <source>
        <dbReference type="ARBA" id="ARBA00022801"/>
    </source>
</evidence>
<name>A0ABR4DT57_9PEZI</name>
<dbReference type="Pfam" id="PF00082">
    <property type="entry name" value="Peptidase_S8"/>
    <property type="match status" value="1"/>
</dbReference>
<comment type="caution">
    <text evidence="5">Lacks conserved residue(s) required for the propagation of feature annotation.</text>
</comment>
<dbReference type="PROSITE" id="PS51892">
    <property type="entry name" value="SUBTILASE"/>
    <property type="match status" value="1"/>
</dbReference>
<dbReference type="InterPro" id="IPR036852">
    <property type="entry name" value="Peptidase_S8/S53_dom_sf"/>
</dbReference>
<evidence type="ECO:0000313" key="8">
    <source>
        <dbReference type="Proteomes" id="UP001600888"/>
    </source>
</evidence>
<dbReference type="InterPro" id="IPR023828">
    <property type="entry name" value="Peptidase_S8_Ser-AS"/>
</dbReference>
<dbReference type="Gene3D" id="3.40.50.200">
    <property type="entry name" value="Peptidase S8/S53 domain"/>
    <property type="match status" value="1"/>
</dbReference>
<dbReference type="InterPro" id="IPR050131">
    <property type="entry name" value="Peptidase_S8_subtilisin-like"/>
</dbReference>
<dbReference type="PANTHER" id="PTHR43806">
    <property type="entry name" value="PEPTIDASE S8"/>
    <property type="match status" value="1"/>
</dbReference>
<evidence type="ECO:0000256" key="2">
    <source>
        <dbReference type="ARBA" id="ARBA00022670"/>
    </source>
</evidence>
<evidence type="ECO:0000256" key="4">
    <source>
        <dbReference type="ARBA" id="ARBA00022825"/>
    </source>
</evidence>
<evidence type="ECO:0000256" key="5">
    <source>
        <dbReference type="PROSITE-ProRule" id="PRU01240"/>
    </source>
</evidence>
<dbReference type="SUPFAM" id="SSF52743">
    <property type="entry name" value="Subtilisin-like"/>
    <property type="match status" value="1"/>
</dbReference>
<dbReference type="PANTHER" id="PTHR43806:SF58">
    <property type="entry name" value="ALKALINE PROTEASE 1-RELATED"/>
    <property type="match status" value="1"/>
</dbReference>
<keyword evidence="2" id="KW-0645">Protease</keyword>
<keyword evidence="8" id="KW-1185">Reference proteome</keyword>
<comment type="similarity">
    <text evidence="1 5">Belongs to the peptidase S8 family.</text>
</comment>
<reference evidence="7 8" key="1">
    <citation type="submission" date="2024-03" db="EMBL/GenBank/DDBJ databases">
        <title>A high-quality draft genome sequence of Diaporthe vaccinii, a causative agent of upright dieback and viscid rot disease in cranberry plants.</title>
        <authorList>
            <person name="Sarrasin M."/>
            <person name="Lang B.F."/>
            <person name="Burger G."/>
        </authorList>
    </citation>
    <scope>NUCLEOTIDE SEQUENCE [LARGE SCALE GENOMIC DNA]</scope>
    <source>
        <strain evidence="7 8">IS7</strain>
    </source>
</reference>
<sequence length="163" mass="16859">MIVNNRTEKSVVNVSGGGPTSTAVNNAVLAAYRKGMTLVAAAGNGHRVSTWISPAGANGAIAVASVDRERRRATLSNYGPGISVFAPGEDTLSTWIGSDTATHVTNGTSMASPHVAGVVLYLQKLEGLSTPDAVRARLEELAIKDVVQDAQDSPNRLLYTGAA</sequence>
<dbReference type="PROSITE" id="PS00138">
    <property type="entry name" value="SUBTILASE_SER"/>
    <property type="match status" value="1"/>
</dbReference>
<keyword evidence="3" id="KW-0378">Hydrolase</keyword>
<evidence type="ECO:0000259" key="6">
    <source>
        <dbReference type="Pfam" id="PF00082"/>
    </source>
</evidence>
<gene>
    <name evidence="7" type="ORF">FJTKL_04825</name>
</gene>
<evidence type="ECO:0000313" key="7">
    <source>
        <dbReference type="EMBL" id="KAL2273319.1"/>
    </source>
</evidence>
<evidence type="ECO:0000256" key="1">
    <source>
        <dbReference type="ARBA" id="ARBA00011073"/>
    </source>
</evidence>
<dbReference type="InterPro" id="IPR000209">
    <property type="entry name" value="Peptidase_S8/S53_dom"/>
</dbReference>
<protein>
    <recommendedName>
        <fullName evidence="6">Peptidase S8/S53 domain-containing protein</fullName>
    </recommendedName>
</protein>